<dbReference type="Proteomes" id="UP000029965">
    <property type="component" value="Chromosome 21"/>
</dbReference>
<dbReference type="GO" id="GO:0048471">
    <property type="term" value="C:perinuclear region of cytoplasm"/>
    <property type="evidence" value="ECO:0007669"/>
    <property type="project" value="Ensembl"/>
</dbReference>
<dbReference type="Gene3D" id="1.10.287.110">
    <property type="entry name" value="DnaJ domain"/>
    <property type="match status" value="1"/>
</dbReference>
<dbReference type="PANTHER" id="PTHR45168:SF4">
    <property type="entry name" value="SIMILAR TO DNAJ HOMOLOG SUBFAMILY B MEMBER 6 (HEAT SHOCK PROTEIN J2) (HSJ-2) (MRJ) (MDJ4)"/>
    <property type="match status" value="1"/>
</dbReference>
<dbReference type="InterPro" id="IPR001623">
    <property type="entry name" value="DnaJ_domain"/>
</dbReference>
<dbReference type="InterPro" id="IPR018253">
    <property type="entry name" value="DnaJ_domain_CS"/>
</dbReference>
<proteinExistence type="predicted"/>
<reference evidence="4 5" key="1">
    <citation type="submission" date="2014-03" db="EMBL/GenBank/DDBJ databases">
        <authorList>
            <person name="Warren W."/>
            <person name="Wilson R.K."/>
        </authorList>
    </citation>
    <scope>NUCLEOTIDE SEQUENCE</scope>
</reference>
<dbReference type="AlphaFoldDB" id="A0A0D9R279"/>
<dbReference type="SMART" id="SM00271">
    <property type="entry name" value="DnaJ"/>
    <property type="match status" value="1"/>
</dbReference>
<dbReference type="GO" id="GO:0090084">
    <property type="term" value="P:negative regulation of inclusion body assembly"/>
    <property type="evidence" value="ECO:0007669"/>
    <property type="project" value="Ensembl"/>
</dbReference>
<dbReference type="PROSITE" id="PS50076">
    <property type="entry name" value="DNAJ_2"/>
    <property type="match status" value="1"/>
</dbReference>
<protein>
    <submittedName>
        <fullName evidence="4">DnaJ heat shock protein family (Hsp40) member B6</fullName>
    </submittedName>
</protein>
<dbReference type="PANTHER" id="PTHR45168">
    <property type="entry name" value="DNAJ HOMOLOG SUBFAMILY B MEMBER 2"/>
    <property type="match status" value="1"/>
</dbReference>
<feature type="region of interest" description="Disordered" evidence="2">
    <location>
        <begin position="248"/>
        <end position="326"/>
    </location>
</feature>
<name>A0A0D9R279_CHLSB</name>
<dbReference type="GO" id="GO:0045109">
    <property type="term" value="P:intermediate filament organization"/>
    <property type="evidence" value="ECO:0007669"/>
    <property type="project" value="Ensembl"/>
</dbReference>
<dbReference type="Bgee" id="ENSCSAG00000006424">
    <property type="expression patterns" value="Expressed in fibroblast and 7 other cell types or tissues"/>
</dbReference>
<keyword evidence="1" id="KW-0143">Chaperone</keyword>
<dbReference type="CDD" id="cd06257">
    <property type="entry name" value="DnaJ"/>
    <property type="match status" value="1"/>
</dbReference>
<dbReference type="FunFam" id="1.10.287.110:FF:000022">
    <property type="entry name" value="DnaJ homolog subfamily B member 6"/>
    <property type="match status" value="1"/>
</dbReference>
<dbReference type="BioGRID-ORCS" id="103227305">
    <property type="hits" value="0 hits in 9 CRISPR screens"/>
</dbReference>
<dbReference type="STRING" id="60711.ENSCSAP00000002718"/>
<evidence type="ECO:0000256" key="1">
    <source>
        <dbReference type="ARBA" id="ARBA00023186"/>
    </source>
</evidence>
<dbReference type="GO" id="GO:0050877">
    <property type="term" value="P:nervous system process"/>
    <property type="evidence" value="ECO:0007669"/>
    <property type="project" value="Ensembl"/>
</dbReference>
<dbReference type="EMBL" id="AQIB01133744">
    <property type="status" value="NOT_ANNOTATED_CDS"/>
    <property type="molecule type" value="Genomic_DNA"/>
</dbReference>
<dbReference type="GO" id="GO:0030018">
    <property type="term" value="C:Z disc"/>
    <property type="evidence" value="ECO:0007669"/>
    <property type="project" value="Ensembl"/>
</dbReference>
<evidence type="ECO:0000313" key="5">
    <source>
        <dbReference type="Proteomes" id="UP000029965"/>
    </source>
</evidence>
<dbReference type="jPOST" id="A0A0D9R279"/>
<dbReference type="GO" id="GO:0051082">
    <property type="term" value="F:unfolded protein binding"/>
    <property type="evidence" value="ECO:0007669"/>
    <property type="project" value="Ensembl"/>
</dbReference>
<dbReference type="InterPro" id="IPR036869">
    <property type="entry name" value="J_dom_sf"/>
</dbReference>
<evidence type="ECO:0000259" key="3">
    <source>
        <dbReference type="PROSITE" id="PS50076"/>
    </source>
</evidence>
<dbReference type="OMA" id="APRHFPW"/>
<dbReference type="GO" id="GO:0001671">
    <property type="term" value="F:ATPase activator activity"/>
    <property type="evidence" value="ECO:0007669"/>
    <property type="project" value="Ensembl"/>
</dbReference>
<dbReference type="GO" id="GO:0030544">
    <property type="term" value="F:Hsp70 protein binding"/>
    <property type="evidence" value="ECO:0007669"/>
    <property type="project" value="InterPro"/>
</dbReference>
<dbReference type="SUPFAM" id="SSF46565">
    <property type="entry name" value="Chaperone J-domain"/>
    <property type="match status" value="1"/>
</dbReference>
<dbReference type="Pfam" id="PF00226">
    <property type="entry name" value="DnaJ"/>
    <property type="match status" value="1"/>
</dbReference>
<dbReference type="GO" id="GO:0005829">
    <property type="term" value="C:cytosol"/>
    <property type="evidence" value="ECO:0007669"/>
    <property type="project" value="Ensembl"/>
</dbReference>
<dbReference type="eggNOG" id="KOG0714">
    <property type="taxonomic scope" value="Eukaryota"/>
</dbReference>
<dbReference type="PROSITE" id="PS00636">
    <property type="entry name" value="DNAJ_1"/>
    <property type="match status" value="1"/>
</dbReference>
<dbReference type="GeneTree" id="ENSGT00940000154205"/>
<feature type="domain" description="J" evidence="3">
    <location>
        <begin position="3"/>
        <end position="69"/>
    </location>
</feature>
<reference evidence="4" key="2">
    <citation type="submission" date="2025-08" db="UniProtKB">
        <authorList>
            <consortium name="Ensembl"/>
        </authorList>
    </citation>
    <scope>IDENTIFICATION</scope>
</reference>
<dbReference type="EMBL" id="AQIB01133745">
    <property type="status" value="NOT_ANNOTATED_CDS"/>
    <property type="molecule type" value="Genomic_DNA"/>
</dbReference>
<reference evidence="4" key="3">
    <citation type="submission" date="2025-09" db="UniProtKB">
        <authorList>
            <consortium name="Ensembl"/>
        </authorList>
    </citation>
    <scope>IDENTIFICATION</scope>
</reference>
<gene>
    <name evidence="4" type="primary">DNAJB6</name>
</gene>
<sequence length="326" mass="36302">MVDYYEVLGVQRHASPEDIKKAYRKLALKWHPDKNPENKEEAERKFKQVAEAYEVLSDAKKRDIYDKYGKEGLNGGGGGGSHFDSPFEFGFTFRNPDDVFREFFGGRDPFSFEFFEDPFEDFFGNRRGPRGSRSRGTGSFFSAFSGFPSFGSGFSSFDTGFTSFGSLGHGGLTSFSSTSFGGGGMGNFKSISTSTKMVNGRKITTKRIVENGQERVEVEEDGQLKSLTINGVADEDALAEERMRRGQNALPAQPASFRPRKPPRPASLLRHAPHSLYEEEGEQDRPRAPGPWDPLASAAGFKEGGKRKKQKQREESKKKKSTKGNH</sequence>
<dbReference type="Ensembl" id="ENSCSAT00000004467.1">
    <property type="protein sequence ID" value="ENSCSAP00000002718.1"/>
    <property type="gene ID" value="ENSCSAG00000006424.1"/>
</dbReference>
<keyword evidence="5" id="KW-1185">Reference proteome</keyword>
<dbReference type="PRINTS" id="PR00625">
    <property type="entry name" value="JDOMAIN"/>
</dbReference>
<dbReference type="GO" id="GO:0005654">
    <property type="term" value="C:nucleoplasm"/>
    <property type="evidence" value="ECO:0007669"/>
    <property type="project" value="Ensembl"/>
</dbReference>
<dbReference type="GO" id="GO:0006457">
    <property type="term" value="P:protein folding"/>
    <property type="evidence" value="ECO:0007669"/>
    <property type="project" value="Ensembl"/>
</dbReference>
<accession>A0A0D9R279</accession>
<organism evidence="4 5">
    <name type="scientific">Chlorocebus sabaeus</name>
    <name type="common">Green monkey</name>
    <name type="synonym">Simia sabaea</name>
    <dbReference type="NCBI Taxonomy" id="60711"/>
    <lineage>
        <taxon>Eukaryota</taxon>
        <taxon>Metazoa</taxon>
        <taxon>Chordata</taxon>
        <taxon>Craniata</taxon>
        <taxon>Vertebrata</taxon>
        <taxon>Euteleostomi</taxon>
        <taxon>Mammalia</taxon>
        <taxon>Eutheria</taxon>
        <taxon>Euarchontoglires</taxon>
        <taxon>Primates</taxon>
        <taxon>Haplorrhini</taxon>
        <taxon>Catarrhini</taxon>
        <taxon>Cercopithecidae</taxon>
        <taxon>Cercopithecinae</taxon>
        <taxon>Chlorocebus</taxon>
    </lineage>
</organism>
<evidence type="ECO:0000313" key="4">
    <source>
        <dbReference type="Ensembl" id="ENSCSAP00000002718.1"/>
    </source>
</evidence>
<dbReference type="InterPro" id="IPR043183">
    <property type="entry name" value="DNJB2/6-like"/>
</dbReference>
<evidence type="ECO:0000256" key="2">
    <source>
        <dbReference type="SAM" id="MobiDB-lite"/>
    </source>
</evidence>
<dbReference type="GO" id="GO:0032880">
    <property type="term" value="P:regulation of protein localization"/>
    <property type="evidence" value="ECO:0007669"/>
    <property type="project" value="Ensembl"/>
</dbReference>